<dbReference type="Pfam" id="PF00996">
    <property type="entry name" value="GDI"/>
    <property type="match status" value="1"/>
</dbReference>
<dbReference type="GO" id="GO:0005634">
    <property type="term" value="C:nucleus"/>
    <property type="evidence" value="ECO:0007669"/>
    <property type="project" value="TreeGrafter"/>
</dbReference>
<name>A0A8I2YN96_9AGAM</name>
<reference evidence="2" key="1">
    <citation type="submission" date="2021-03" db="EMBL/GenBank/DDBJ databases">
        <title>Evolutionary innovations through gain and loss of genes in the ectomycorrhizal Boletales.</title>
        <authorList>
            <person name="Wu G."/>
            <person name="Miyauchi S."/>
            <person name="Morin E."/>
            <person name="Yang Z.-L."/>
            <person name="Xu J."/>
            <person name="Martin F.M."/>
        </authorList>
    </citation>
    <scope>NUCLEOTIDE SEQUENCE</scope>
    <source>
        <strain evidence="2">BR01</strain>
    </source>
</reference>
<dbReference type="Gene3D" id="3.50.50.60">
    <property type="entry name" value="FAD/NAD(P)-binding domain"/>
    <property type="match status" value="2"/>
</dbReference>
<dbReference type="PANTHER" id="PTHR11787:SF4">
    <property type="entry name" value="CHM, RAB ESCORT PROTEIN 1"/>
    <property type="match status" value="1"/>
</dbReference>
<dbReference type="GO" id="GO:0005092">
    <property type="term" value="F:GDP-dissociation inhibitor activity"/>
    <property type="evidence" value="ECO:0007669"/>
    <property type="project" value="InterPro"/>
</dbReference>
<evidence type="ECO:0000313" key="3">
    <source>
        <dbReference type="Proteomes" id="UP000683000"/>
    </source>
</evidence>
<dbReference type="OrthoDB" id="9446342at2759"/>
<proteinExistence type="inferred from homology"/>
<dbReference type="GO" id="GO:0016192">
    <property type="term" value="P:vesicle-mediated transport"/>
    <property type="evidence" value="ECO:0007669"/>
    <property type="project" value="TreeGrafter"/>
</dbReference>
<organism evidence="2 3">
    <name type="scientific">Boletus reticuloceps</name>
    <dbReference type="NCBI Taxonomy" id="495285"/>
    <lineage>
        <taxon>Eukaryota</taxon>
        <taxon>Fungi</taxon>
        <taxon>Dikarya</taxon>
        <taxon>Basidiomycota</taxon>
        <taxon>Agaricomycotina</taxon>
        <taxon>Agaricomycetes</taxon>
        <taxon>Agaricomycetidae</taxon>
        <taxon>Boletales</taxon>
        <taxon>Boletineae</taxon>
        <taxon>Boletaceae</taxon>
        <taxon>Boletoideae</taxon>
        <taxon>Boletus</taxon>
    </lineage>
</organism>
<dbReference type="GO" id="GO:0005968">
    <property type="term" value="C:Rab-protein geranylgeranyltransferase complex"/>
    <property type="evidence" value="ECO:0007669"/>
    <property type="project" value="TreeGrafter"/>
</dbReference>
<dbReference type="AlphaFoldDB" id="A0A8I2YN96"/>
<gene>
    <name evidence="2" type="ORF">JVT61DRAFT_3760</name>
</gene>
<dbReference type="GO" id="GO:0005829">
    <property type="term" value="C:cytosol"/>
    <property type="evidence" value="ECO:0007669"/>
    <property type="project" value="TreeGrafter"/>
</dbReference>
<dbReference type="PRINTS" id="PR00891">
    <property type="entry name" value="RABGDIREP"/>
</dbReference>
<keyword evidence="3" id="KW-1185">Reference proteome</keyword>
<accession>A0A8I2YN96</accession>
<evidence type="ECO:0000313" key="2">
    <source>
        <dbReference type="EMBL" id="KAG6374985.1"/>
    </source>
</evidence>
<dbReference type="InterPro" id="IPR018203">
    <property type="entry name" value="GDP_dissociation_inhibitor"/>
</dbReference>
<sequence>MDNVFDVIVLGTGLPESIAAAALAKAGLKVAHVDPNPYYGADEATLTLDELVQWAETHSTSSTEEPVHYRVDYLSPDCPSHPKQYSISLSPSVIPSIGPFISSVISSGVARYERSAEQGEYLPGPEYPLVEKRRLMRFLVFASGEFEESPELQGQENTSFDQFLRESFSLSEEISQVIMFSLASCNFSGESTLTALHRVRSCLRSAGRYGSSPFLVGYYGGSGEIIQGFCRAAAVNGGVYILGRKILNVVVNGAQEPERFAVELEDVPDTLRSSRILSSMTCIPRSLRSQANLTASDSNVPGTIRCQLSAVARCVAIVQGTLTPPHLHGTDDMPLVEGQSDSFLAVFPPGSLDGGSTTSSVTLLTAGAGTMSAPSGTSMASIAQIRSVSNRHEIDIIYLSMPLHERGMSSKDLLQPYLAGILDSNPMCQLNFQLFYMQHFPVVQNQSCGDTIPNLFVFSHLQPDVFQSVDQASLDAEKAFWSTIQGVGSQTNCKGFWVEGDNVEQDL</sequence>
<dbReference type="InterPro" id="IPR036188">
    <property type="entry name" value="FAD/NAD-bd_sf"/>
</dbReference>
<dbReference type="Proteomes" id="UP000683000">
    <property type="component" value="Unassembled WGS sequence"/>
</dbReference>
<protein>
    <submittedName>
        <fullName evidence="2">FAD/NAD-P-binding domain-containing protein</fullName>
    </submittedName>
</protein>
<comment type="caution">
    <text evidence="2">The sequence shown here is derived from an EMBL/GenBank/DDBJ whole genome shotgun (WGS) entry which is preliminary data.</text>
</comment>
<dbReference type="GO" id="GO:0007264">
    <property type="term" value="P:small GTPase-mediated signal transduction"/>
    <property type="evidence" value="ECO:0007669"/>
    <property type="project" value="InterPro"/>
</dbReference>
<comment type="similarity">
    <text evidence="1">Belongs to the Rab GDI family.</text>
</comment>
<dbReference type="EMBL" id="JAGFBS010000016">
    <property type="protein sequence ID" value="KAG6374985.1"/>
    <property type="molecule type" value="Genomic_DNA"/>
</dbReference>
<dbReference type="PANTHER" id="PTHR11787">
    <property type="entry name" value="RAB GDP-DISSOCIATION INHIBITOR"/>
    <property type="match status" value="1"/>
</dbReference>
<dbReference type="SUPFAM" id="SSF51905">
    <property type="entry name" value="FAD/NAD(P)-binding domain"/>
    <property type="match status" value="1"/>
</dbReference>
<evidence type="ECO:0000256" key="1">
    <source>
        <dbReference type="ARBA" id="ARBA00005593"/>
    </source>
</evidence>